<reference evidence="1 2" key="1">
    <citation type="submission" date="2012-04" db="EMBL/GenBank/DDBJ databases">
        <title>Improved High-Quality Draft sequence of Leptothrix ochracea L12.</title>
        <authorList>
            <consortium name="US DOE Joint Genome Institute"/>
            <person name="Lucas S."/>
            <person name="Han J."/>
            <person name="Lapidus A."/>
            <person name="Cheng J.-F."/>
            <person name="Goodwin L."/>
            <person name="Pitluck S."/>
            <person name="Peters L."/>
            <person name="Zeytun A."/>
            <person name="Detter J.C."/>
            <person name="Han C."/>
            <person name="Tapia R."/>
            <person name="Land M."/>
            <person name="Hauser L."/>
            <person name="Kyrpides N."/>
            <person name="Ivanova N."/>
            <person name="Pagani I."/>
            <person name="Stepanauskas R."/>
            <person name="Masland D."/>
            <person name="Poulton N."/>
            <person name="Emerson D."/>
            <person name="Fleming E."/>
            <person name="Woyke T."/>
        </authorList>
    </citation>
    <scope>NUCLEOTIDE SEQUENCE [LARGE SCALE GENOMIC DNA]</scope>
    <source>
        <strain evidence="1 2">L12</strain>
    </source>
</reference>
<accession>I4Z5Y3</accession>
<name>I4Z5Y3_9BURK</name>
<dbReference type="HOGENOM" id="CLU_2233191_0_0_4"/>
<keyword evidence="2" id="KW-1185">Reference proteome</keyword>
<protein>
    <submittedName>
        <fullName evidence="1">Uncharacterized protein</fullName>
    </submittedName>
</protein>
<dbReference type="EMBL" id="JH660673">
    <property type="protein sequence ID" value="EIM31625.1"/>
    <property type="molecule type" value="Genomic_DNA"/>
</dbReference>
<sequence length="105" mass="11810">MALVALVMLTTTHLEDANLVVPTLRQHRRRHRCAFNQGRANFQISAATDSQNLINDNLLANFRSNLFYFNFSPATTLYCLPPVFMTAYISAFQHETDPANAGSSF</sequence>
<proteinExistence type="predicted"/>
<organism evidence="1 2">
    <name type="scientific">Leptothrix ochracea L12</name>
    <dbReference type="NCBI Taxonomy" id="735332"/>
    <lineage>
        <taxon>Bacteria</taxon>
        <taxon>Pseudomonadati</taxon>
        <taxon>Pseudomonadota</taxon>
        <taxon>Betaproteobacteria</taxon>
        <taxon>Burkholderiales</taxon>
        <taxon>Sphaerotilaceae</taxon>
        <taxon>Leptothrix</taxon>
    </lineage>
</organism>
<dbReference type="Proteomes" id="UP000053899">
    <property type="component" value="Unassembled WGS sequence"/>
</dbReference>
<dbReference type="AntiFam" id="ANF00191">
    <property type="entry name" value="Shadow ORF (opposite rplU)"/>
</dbReference>
<dbReference type="AlphaFoldDB" id="I4Z5Y3"/>
<evidence type="ECO:0000313" key="2">
    <source>
        <dbReference type="Proteomes" id="UP000053899"/>
    </source>
</evidence>
<evidence type="ECO:0000313" key="1">
    <source>
        <dbReference type="EMBL" id="EIM31625.1"/>
    </source>
</evidence>
<gene>
    <name evidence="1" type="ORF">LepocDRAFT_00003580</name>
</gene>